<dbReference type="Gene3D" id="3.30.70.100">
    <property type="match status" value="1"/>
</dbReference>
<name>A0A1H1XJC5_9ACTN</name>
<dbReference type="STRING" id="630515.SAMN04489812_4090"/>
<keyword evidence="3" id="KW-1185">Reference proteome</keyword>
<reference evidence="2 3" key="1">
    <citation type="submission" date="2016-10" db="EMBL/GenBank/DDBJ databases">
        <authorList>
            <person name="de Groot N.N."/>
        </authorList>
    </citation>
    <scope>NUCLEOTIDE SEQUENCE [LARGE SCALE GENOMIC DNA]</scope>
    <source>
        <strain evidence="2 3">DSM 21800</strain>
    </source>
</reference>
<evidence type="ECO:0000259" key="1">
    <source>
        <dbReference type="PROSITE" id="PS51725"/>
    </source>
</evidence>
<dbReference type="InterPro" id="IPR007138">
    <property type="entry name" value="ABM_dom"/>
</dbReference>
<dbReference type="Pfam" id="PF03992">
    <property type="entry name" value="ABM"/>
    <property type="match status" value="1"/>
</dbReference>
<evidence type="ECO:0000313" key="2">
    <source>
        <dbReference type="EMBL" id="SDT08826.1"/>
    </source>
</evidence>
<dbReference type="AlphaFoldDB" id="A0A1H1XJC5"/>
<sequence length="95" mass="10659">MWIIAGHARVAAERRDDYVAAHVDLVRRAREAPGCLDVAITADPADQGRVNVFERWDSWDSLEAWRTVAHAPETGIALDEVAVKAYEVSNEREPF</sequence>
<proteinExistence type="predicted"/>
<dbReference type="InterPro" id="IPR011008">
    <property type="entry name" value="Dimeric_a/b-barrel"/>
</dbReference>
<keyword evidence="2" id="KW-0503">Monooxygenase</keyword>
<gene>
    <name evidence="2" type="ORF">SAMN04489812_4090</name>
</gene>
<dbReference type="PROSITE" id="PS51725">
    <property type="entry name" value="ABM"/>
    <property type="match status" value="1"/>
</dbReference>
<evidence type="ECO:0000313" key="3">
    <source>
        <dbReference type="Proteomes" id="UP000199103"/>
    </source>
</evidence>
<organism evidence="2 3">
    <name type="scientific">Microlunatus soli</name>
    <dbReference type="NCBI Taxonomy" id="630515"/>
    <lineage>
        <taxon>Bacteria</taxon>
        <taxon>Bacillati</taxon>
        <taxon>Actinomycetota</taxon>
        <taxon>Actinomycetes</taxon>
        <taxon>Propionibacteriales</taxon>
        <taxon>Propionibacteriaceae</taxon>
        <taxon>Microlunatus</taxon>
    </lineage>
</organism>
<dbReference type="GO" id="GO:0004497">
    <property type="term" value="F:monooxygenase activity"/>
    <property type="evidence" value="ECO:0007669"/>
    <property type="project" value="UniProtKB-KW"/>
</dbReference>
<accession>A0A1H1XJC5</accession>
<dbReference type="OrthoDB" id="287932at2"/>
<keyword evidence="2" id="KW-0560">Oxidoreductase</keyword>
<dbReference type="EMBL" id="LT629772">
    <property type="protein sequence ID" value="SDT08826.1"/>
    <property type="molecule type" value="Genomic_DNA"/>
</dbReference>
<feature type="domain" description="ABM" evidence="1">
    <location>
        <begin position="2"/>
        <end position="95"/>
    </location>
</feature>
<dbReference type="SUPFAM" id="SSF54909">
    <property type="entry name" value="Dimeric alpha+beta barrel"/>
    <property type="match status" value="1"/>
</dbReference>
<protein>
    <submittedName>
        <fullName evidence="2">Quinol monooxygenase YgiN</fullName>
    </submittedName>
</protein>
<dbReference type="Proteomes" id="UP000199103">
    <property type="component" value="Chromosome I"/>
</dbReference>
<dbReference type="RefSeq" id="WP_091532842.1">
    <property type="nucleotide sequence ID" value="NZ_LT629772.1"/>
</dbReference>